<sequence length="73" mass="8179">MVKIKIKDANIVPGASRCGNIVTTLISFALCYTELRFGITRQISVKLRIQQSSCLVVNYLRTSQRGDIIYDAN</sequence>
<evidence type="ECO:0000313" key="2">
    <source>
        <dbReference type="Proteomes" id="UP000684084"/>
    </source>
</evidence>
<name>A0A915Z5Z1_9GLOM</name>
<comment type="caution">
    <text evidence="1">The sequence shown here is derived from an EMBL/GenBank/DDBJ whole genome shotgun (WGS) entry which is preliminary data.</text>
</comment>
<evidence type="ECO:0000313" key="1">
    <source>
        <dbReference type="EMBL" id="CAB5363127.1"/>
    </source>
</evidence>
<reference evidence="1" key="1">
    <citation type="submission" date="2020-05" db="EMBL/GenBank/DDBJ databases">
        <authorList>
            <person name="Rincon C."/>
            <person name="Sanders R I."/>
            <person name="Robbins C."/>
            <person name="Chaturvedi A."/>
        </authorList>
    </citation>
    <scope>NUCLEOTIDE SEQUENCE</scope>
    <source>
        <strain evidence="1">CHB12</strain>
    </source>
</reference>
<organism evidence="1 2">
    <name type="scientific">Rhizophagus irregularis</name>
    <dbReference type="NCBI Taxonomy" id="588596"/>
    <lineage>
        <taxon>Eukaryota</taxon>
        <taxon>Fungi</taxon>
        <taxon>Fungi incertae sedis</taxon>
        <taxon>Mucoromycota</taxon>
        <taxon>Glomeromycotina</taxon>
        <taxon>Glomeromycetes</taxon>
        <taxon>Glomerales</taxon>
        <taxon>Glomeraceae</taxon>
        <taxon>Rhizophagus</taxon>
    </lineage>
</organism>
<dbReference type="EMBL" id="CAGKOT010000018">
    <property type="protein sequence ID" value="CAB5363127.1"/>
    <property type="molecule type" value="Genomic_DNA"/>
</dbReference>
<accession>A0A915Z5Z1</accession>
<gene>
    <name evidence="1" type="ORF">CHRIB12_LOCUS9382</name>
</gene>
<protein>
    <submittedName>
        <fullName evidence="1">Uncharacterized protein</fullName>
    </submittedName>
</protein>
<dbReference type="AlphaFoldDB" id="A0A915Z5Z1"/>
<proteinExistence type="predicted"/>
<dbReference type="Proteomes" id="UP000684084">
    <property type="component" value="Unassembled WGS sequence"/>
</dbReference>